<dbReference type="PANTHER" id="PTHR12110">
    <property type="entry name" value="HYDROXYPYRUVATE ISOMERASE"/>
    <property type="match status" value="1"/>
</dbReference>
<dbReference type="EMBL" id="SLXQ01000001">
    <property type="protein sequence ID" value="TCP56458.1"/>
    <property type="molecule type" value="Genomic_DNA"/>
</dbReference>
<dbReference type="Proteomes" id="UP000294911">
    <property type="component" value="Unassembled WGS sequence"/>
</dbReference>
<dbReference type="AlphaFoldDB" id="A0A4R2R461"/>
<proteinExistence type="predicted"/>
<sequence>MCSVNQLGLHAAVWVGDWSADSARKAIESTARAGYDLIEIPIPDPAAIDTARTARLLADNGLAAGCSLGLRWDADISSTDPDIVRGGRQLLASALDTTVRLGGDYLGGVLFSTLGKYPAPLTELGRANVVRELAGLAGDAADAGVTIGLEVVNRYESNVLNTAEQALELIADIGADNVVVHLDSYHMNIEEADFATPVASCGDRLGYVHIGESHRGYLGTGTIDFGQLFGALAAQGYGGPITFESFSSAVVHPELSNNLAVWRNLWEDSADLAAHAKAFLDRQLAAG</sequence>
<reference evidence="2 3" key="1">
    <citation type="submission" date="2019-03" db="EMBL/GenBank/DDBJ databases">
        <title>Genomic Encyclopedia of Type Strains, Phase IV (KMG-IV): sequencing the most valuable type-strain genomes for metagenomic binning, comparative biology and taxonomic classification.</title>
        <authorList>
            <person name="Goeker M."/>
        </authorList>
    </citation>
    <scope>NUCLEOTIDE SEQUENCE [LARGE SCALE GENOMIC DNA]</scope>
    <source>
        <strain evidence="2 3">DSM 45765</strain>
    </source>
</reference>
<organism evidence="2 3">
    <name type="scientific">Tamaricihabitans halophyticus</name>
    <dbReference type="NCBI Taxonomy" id="1262583"/>
    <lineage>
        <taxon>Bacteria</taxon>
        <taxon>Bacillati</taxon>
        <taxon>Actinomycetota</taxon>
        <taxon>Actinomycetes</taxon>
        <taxon>Pseudonocardiales</taxon>
        <taxon>Pseudonocardiaceae</taxon>
        <taxon>Tamaricihabitans</taxon>
    </lineage>
</organism>
<name>A0A4R2R461_9PSEU</name>
<gene>
    <name evidence="2" type="ORF">EV191_101401</name>
</gene>
<protein>
    <submittedName>
        <fullName evidence="2">D-tagatose 3-epimerase</fullName>
    </submittedName>
</protein>
<dbReference type="InterPro" id="IPR013022">
    <property type="entry name" value="Xyl_isomerase-like_TIM-brl"/>
</dbReference>
<dbReference type="InterPro" id="IPR036237">
    <property type="entry name" value="Xyl_isomerase-like_sf"/>
</dbReference>
<dbReference type="Gene3D" id="3.20.20.150">
    <property type="entry name" value="Divalent-metal-dependent TIM barrel enzymes"/>
    <property type="match status" value="1"/>
</dbReference>
<keyword evidence="3" id="KW-1185">Reference proteome</keyword>
<dbReference type="SUPFAM" id="SSF51658">
    <property type="entry name" value="Xylose isomerase-like"/>
    <property type="match status" value="1"/>
</dbReference>
<evidence type="ECO:0000313" key="2">
    <source>
        <dbReference type="EMBL" id="TCP56458.1"/>
    </source>
</evidence>
<dbReference type="InterPro" id="IPR050312">
    <property type="entry name" value="IolE/XylAMocC-like"/>
</dbReference>
<dbReference type="Pfam" id="PF01261">
    <property type="entry name" value="AP_endonuc_2"/>
    <property type="match status" value="1"/>
</dbReference>
<feature type="domain" description="Xylose isomerase-like TIM barrel" evidence="1">
    <location>
        <begin position="29"/>
        <end position="252"/>
    </location>
</feature>
<evidence type="ECO:0000313" key="3">
    <source>
        <dbReference type="Proteomes" id="UP000294911"/>
    </source>
</evidence>
<accession>A0A4R2R461</accession>
<comment type="caution">
    <text evidence="2">The sequence shown here is derived from an EMBL/GenBank/DDBJ whole genome shotgun (WGS) entry which is preliminary data.</text>
</comment>
<dbReference type="PANTHER" id="PTHR12110:SF41">
    <property type="entry name" value="INOSOSE DEHYDRATASE"/>
    <property type="match status" value="1"/>
</dbReference>
<evidence type="ECO:0000259" key="1">
    <source>
        <dbReference type="Pfam" id="PF01261"/>
    </source>
</evidence>